<name>A0A1Q9CZP8_SYMMI</name>
<dbReference type="AlphaFoldDB" id="A0A1Q9CZP8"/>
<sequence>MLLPITALLSTLGQPLSLLEILAGTRFASIRCSSHMALLRVTNAKANSKARAVSAAFDAEVKINIGAQISGCMIRLPRDGLYDDAGLEVFWRPRPLNAVKQTRAAAVGQEGVTMLGMSRPPLAFAIFDKRLL</sequence>
<keyword evidence="2" id="KW-1185">Reference proteome</keyword>
<dbReference type="EMBL" id="LSRX01000816">
    <property type="protein sequence ID" value="OLP88406.1"/>
    <property type="molecule type" value="Genomic_DNA"/>
</dbReference>
<accession>A0A1Q9CZP8</accession>
<comment type="caution">
    <text evidence="1">The sequence shown here is derived from an EMBL/GenBank/DDBJ whole genome shotgun (WGS) entry which is preliminary data.</text>
</comment>
<protein>
    <submittedName>
        <fullName evidence="1">Uncharacterized protein</fullName>
    </submittedName>
</protein>
<organism evidence="1 2">
    <name type="scientific">Symbiodinium microadriaticum</name>
    <name type="common">Dinoflagellate</name>
    <name type="synonym">Zooxanthella microadriatica</name>
    <dbReference type="NCBI Taxonomy" id="2951"/>
    <lineage>
        <taxon>Eukaryota</taxon>
        <taxon>Sar</taxon>
        <taxon>Alveolata</taxon>
        <taxon>Dinophyceae</taxon>
        <taxon>Suessiales</taxon>
        <taxon>Symbiodiniaceae</taxon>
        <taxon>Symbiodinium</taxon>
    </lineage>
</organism>
<evidence type="ECO:0000313" key="1">
    <source>
        <dbReference type="EMBL" id="OLP88406.1"/>
    </source>
</evidence>
<reference evidence="1 2" key="1">
    <citation type="submission" date="2016-02" db="EMBL/GenBank/DDBJ databases">
        <title>Genome analysis of coral dinoflagellate symbionts highlights evolutionary adaptations to a symbiotic lifestyle.</title>
        <authorList>
            <person name="Aranda M."/>
            <person name="Li Y."/>
            <person name="Liew Y.J."/>
            <person name="Baumgarten S."/>
            <person name="Simakov O."/>
            <person name="Wilson M."/>
            <person name="Piel J."/>
            <person name="Ashoor H."/>
            <person name="Bougouffa S."/>
            <person name="Bajic V.B."/>
            <person name="Ryu T."/>
            <person name="Ravasi T."/>
            <person name="Bayer T."/>
            <person name="Micklem G."/>
            <person name="Kim H."/>
            <person name="Bhak J."/>
            <person name="Lajeunesse T.C."/>
            <person name="Voolstra C.R."/>
        </authorList>
    </citation>
    <scope>NUCLEOTIDE SEQUENCE [LARGE SCALE GENOMIC DNA]</scope>
    <source>
        <strain evidence="1 2">CCMP2467</strain>
    </source>
</reference>
<dbReference type="Proteomes" id="UP000186817">
    <property type="component" value="Unassembled WGS sequence"/>
</dbReference>
<proteinExistence type="predicted"/>
<evidence type="ECO:0000313" key="2">
    <source>
        <dbReference type="Proteomes" id="UP000186817"/>
    </source>
</evidence>
<gene>
    <name evidence="1" type="ORF">AK812_SmicGene30273</name>
</gene>